<feature type="region of interest" description="Disordered" evidence="9">
    <location>
        <begin position="161"/>
        <end position="197"/>
    </location>
</feature>
<dbReference type="InterPro" id="IPR035500">
    <property type="entry name" value="NHR-like_dom_sf"/>
</dbReference>
<evidence type="ECO:0000313" key="15">
    <source>
        <dbReference type="EMBL" id="CAF3922247.1"/>
    </source>
</evidence>
<proteinExistence type="predicted"/>
<dbReference type="GO" id="GO:0030154">
    <property type="term" value="P:cell differentiation"/>
    <property type="evidence" value="ECO:0007669"/>
    <property type="project" value="TreeGrafter"/>
</dbReference>
<dbReference type="Proteomes" id="UP000663891">
    <property type="component" value="Unassembled WGS sequence"/>
</dbReference>
<keyword evidence="5" id="KW-0238">DNA-binding</keyword>
<dbReference type="InterPro" id="IPR050234">
    <property type="entry name" value="Nuclear_hormone_rcpt_NR1"/>
</dbReference>
<dbReference type="GO" id="GO:0000978">
    <property type="term" value="F:RNA polymerase II cis-regulatory region sequence-specific DNA binding"/>
    <property type="evidence" value="ECO:0007669"/>
    <property type="project" value="TreeGrafter"/>
</dbReference>
<accession>A0A813MKE0</accession>
<evidence type="ECO:0000256" key="7">
    <source>
        <dbReference type="ARBA" id="ARBA00023170"/>
    </source>
</evidence>
<evidence type="ECO:0000256" key="2">
    <source>
        <dbReference type="ARBA" id="ARBA00022771"/>
    </source>
</evidence>
<keyword evidence="7" id="KW-0675">Receptor</keyword>
<keyword evidence="6" id="KW-0804">Transcription</keyword>
<dbReference type="PROSITE" id="PS00031">
    <property type="entry name" value="NUCLEAR_REC_DBD_1"/>
    <property type="match status" value="1"/>
</dbReference>
<keyword evidence="2" id="KW-0863">Zinc-finger</keyword>
<dbReference type="GO" id="GO:0000122">
    <property type="term" value="P:negative regulation of transcription by RNA polymerase II"/>
    <property type="evidence" value="ECO:0007669"/>
    <property type="project" value="TreeGrafter"/>
</dbReference>
<evidence type="ECO:0008006" key="17">
    <source>
        <dbReference type="Google" id="ProtNLM"/>
    </source>
</evidence>
<sequence>MAGHRKIIIITSDEDLIRQVVSNKTKNTRIIDWIDDSDDTDASFLAQLSEVNSTRDQVYKRALDSSHNEQSKQAKLSKKSLDIICAICGDRANGFNYNVLSCASCKAFFLRNANQQSKRIRCITGQNQCSVAHEIQRKCPQCRLNRCFAAGMRQDFLLSDEVKQRRKKPTKDKRNGSSQRSSTADPINPTSQFLTNSEPLDDIDRLLMDIDENLDLNNELEDISLGTLSIEEWITIENIRSSFLLIFQNEDKGCPCFDMSSRANALISWSQFINRVALKFITFFRQIDEFENLHDDDRFLLIKYNLHPNFSLFKSVIYKPYNDCCLTDNNHMAVRQYQFYNLCGDSYGIREAYIHMISSIVQVTEQDPIFLSLLSTIFIFTQGLAINDEGLLLKDSLAVYRAQSHYTTLLWKYLVSKQGEIQARRHFTQLLTTIFQIQLVCRRFQQFFRTQIIACDTADKVAPIMQTVLQIY</sequence>
<evidence type="ECO:0000256" key="5">
    <source>
        <dbReference type="ARBA" id="ARBA00023125"/>
    </source>
</evidence>
<keyword evidence="1" id="KW-0479">Metal-binding</keyword>
<evidence type="ECO:0000313" key="14">
    <source>
        <dbReference type="EMBL" id="CAF3819778.1"/>
    </source>
</evidence>
<dbReference type="InterPro" id="IPR013088">
    <property type="entry name" value="Znf_NHR/GATA"/>
</dbReference>
<feature type="compositionally biased region" description="Polar residues" evidence="9">
    <location>
        <begin position="176"/>
        <end position="197"/>
    </location>
</feature>
<dbReference type="EMBL" id="CAJNOG010000002">
    <property type="protein sequence ID" value="CAF0721902.1"/>
    <property type="molecule type" value="Genomic_DNA"/>
</dbReference>
<dbReference type="Proteomes" id="UP000663845">
    <property type="component" value="Unassembled WGS sequence"/>
</dbReference>
<dbReference type="PROSITE" id="PS51030">
    <property type="entry name" value="NUCLEAR_REC_DBD_2"/>
    <property type="match status" value="1"/>
</dbReference>
<comment type="caution">
    <text evidence="12">The sequence shown here is derived from an EMBL/GenBank/DDBJ whole genome shotgun (WGS) entry which is preliminary data.</text>
</comment>
<feature type="domain" description="NR LBD" evidence="11">
    <location>
        <begin position="231"/>
        <end position="470"/>
    </location>
</feature>
<dbReference type="GO" id="GO:0008270">
    <property type="term" value="F:zinc ion binding"/>
    <property type="evidence" value="ECO:0007669"/>
    <property type="project" value="UniProtKB-KW"/>
</dbReference>
<evidence type="ECO:0000259" key="11">
    <source>
        <dbReference type="PROSITE" id="PS51843"/>
    </source>
</evidence>
<protein>
    <recommendedName>
        <fullName evidence="17">Nuclear receptor domain-containing protein</fullName>
    </recommendedName>
</protein>
<evidence type="ECO:0000313" key="13">
    <source>
        <dbReference type="EMBL" id="CAF0735634.1"/>
    </source>
</evidence>
<dbReference type="InterPro" id="IPR000536">
    <property type="entry name" value="Nucl_hrmn_rcpt_lig-bd"/>
</dbReference>
<evidence type="ECO:0000256" key="8">
    <source>
        <dbReference type="ARBA" id="ARBA00023242"/>
    </source>
</evidence>
<evidence type="ECO:0000259" key="10">
    <source>
        <dbReference type="PROSITE" id="PS51030"/>
    </source>
</evidence>
<name>A0A813MKE0_9BILA</name>
<keyword evidence="8" id="KW-0539">Nucleus</keyword>
<evidence type="ECO:0000256" key="6">
    <source>
        <dbReference type="ARBA" id="ARBA00023163"/>
    </source>
</evidence>
<dbReference type="SUPFAM" id="SSF57716">
    <property type="entry name" value="Glucocorticoid receptor-like (DNA-binding domain)"/>
    <property type="match status" value="1"/>
</dbReference>
<reference evidence="12" key="1">
    <citation type="submission" date="2021-02" db="EMBL/GenBank/DDBJ databases">
        <authorList>
            <person name="Nowell W R."/>
        </authorList>
    </citation>
    <scope>NUCLEOTIDE SEQUENCE</scope>
</reference>
<dbReference type="Gene3D" id="3.30.50.10">
    <property type="entry name" value="Erythroid Transcription Factor GATA-1, subunit A"/>
    <property type="match status" value="1"/>
</dbReference>
<dbReference type="GO" id="GO:0004879">
    <property type="term" value="F:nuclear receptor activity"/>
    <property type="evidence" value="ECO:0007669"/>
    <property type="project" value="TreeGrafter"/>
</dbReference>
<keyword evidence="4" id="KW-0805">Transcription regulation</keyword>
<feature type="domain" description="Nuclear receptor" evidence="10">
    <location>
        <begin position="82"/>
        <end position="159"/>
    </location>
</feature>
<dbReference type="EMBL" id="CAJOAY010001270">
    <property type="protein sequence ID" value="CAF3819778.1"/>
    <property type="molecule type" value="Genomic_DNA"/>
</dbReference>
<dbReference type="Proteomes" id="UP000663844">
    <property type="component" value="Unassembled WGS sequence"/>
</dbReference>
<evidence type="ECO:0000256" key="1">
    <source>
        <dbReference type="ARBA" id="ARBA00022723"/>
    </source>
</evidence>
<dbReference type="OrthoDB" id="10059947at2759"/>
<keyword evidence="3" id="KW-0862">Zinc</keyword>
<dbReference type="PROSITE" id="PS51843">
    <property type="entry name" value="NR_LBD"/>
    <property type="match status" value="1"/>
</dbReference>
<evidence type="ECO:0000256" key="3">
    <source>
        <dbReference type="ARBA" id="ARBA00022833"/>
    </source>
</evidence>
<dbReference type="PANTHER" id="PTHR24082:SF283">
    <property type="entry name" value="NUCLEAR HORMONE RECEPTOR HR96"/>
    <property type="match status" value="1"/>
</dbReference>
<dbReference type="Gene3D" id="1.10.565.10">
    <property type="entry name" value="Retinoid X Receptor"/>
    <property type="match status" value="1"/>
</dbReference>
<evidence type="ECO:0000256" key="4">
    <source>
        <dbReference type="ARBA" id="ARBA00023015"/>
    </source>
</evidence>
<evidence type="ECO:0000313" key="16">
    <source>
        <dbReference type="Proteomes" id="UP000663845"/>
    </source>
</evidence>
<dbReference type="PANTHER" id="PTHR24082">
    <property type="entry name" value="NUCLEAR HORMONE RECEPTOR"/>
    <property type="match status" value="1"/>
</dbReference>
<dbReference type="PRINTS" id="PR00047">
    <property type="entry name" value="STROIDFINGER"/>
</dbReference>
<dbReference type="Pfam" id="PF00105">
    <property type="entry name" value="zf-C4"/>
    <property type="match status" value="1"/>
</dbReference>
<dbReference type="SMART" id="SM00399">
    <property type="entry name" value="ZnF_C4"/>
    <property type="match status" value="1"/>
</dbReference>
<dbReference type="SUPFAM" id="SSF48508">
    <property type="entry name" value="Nuclear receptor ligand-binding domain"/>
    <property type="match status" value="1"/>
</dbReference>
<dbReference type="GO" id="GO:0045944">
    <property type="term" value="P:positive regulation of transcription by RNA polymerase II"/>
    <property type="evidence" value="ECO:0007669"/>
    <property type="project" value="TreeGrafter"/>
</dbReference>
<evidence type="ECO:0000256" key="9">
    <source>
        <dbReference type="SAM" id="MobiDB-lite"/>
    </source>
</evidence>
<organism evidence="12 16">
    <name type="scientific">Adineta steineri</name>
    <dbReference type="NCBI Taxonomy" id="433720"/>
    <lineage>
        <taxon>Eukaryota</taxon>
        <taxon>Metazoa</taxon>
        <taxon>Spiralia</taxon>
        <taxon>Gnathifera</taxon>
        <taxon>Rotifera</taxon>
        <taxon>Eurotatoria</taxon>
        <taxon>Bdelloidea</taxon>
        <taxon>Adinetida</taxon>
        <taxon>Adinetidae</taxon>
        <taxon>Adineta</taxon>
    </lineage>
</organism>
<dbReference type="EMBL" id="CAJOAZ010002368">
    <property type="protein sequence ID" value="CAF3922247.1"/>
    <property type="molecule type" value="Genomic_DNA"/>
</dbReference>
<dbReference type="Proteomes" id="UP000663881">
    <property type="component" value="Unassembled WGS sequence"/>
</dbReference>
<evidence type="ECO:0000313" key="12">
    <source>
        <dbReference type="EMBL" id="CAF0721902.1"/>
    </source>
</evidence>
<dbReference type="EMBL" id="CAJNON010000002">
    <property type="protein sequence ID" value="CAF0735634.1"/>
    <property type="molecule type" value="Genomic_DNA"/>
</dbReference>
<dbReference type="AlphaFoldDB" id="A0A813MKE0"/>
<gene>
    <name evidence="12" type="ORF">JYZ213_LOCUS354</name>
    <name evidence="14" type="ORF">OKA104_LOCUS19600</name>
    <name evidence="15" type="ORF">OXD698_LOCUS25089</name>
    <name evidence="13" type="ORF">VCS650_LOCUS305</name>
</gene>
<dbReference type="InterPro" id="IPR001628">
    <property type="entry name" value="Znf_hrmn_rcpt"/>
</dbReference>